<dbReference type="RefSeq" id="WP_118942831.1">
    <property type="nucleotide sequence ID" value="NZ_CP032125.1"/>
</dbReference>
<evidence type="ECO:0000313" key="2">
    <source>
        <dbReference type="EMBL" id="AXX98175.1"/>
    </source>
</evidence>
<protein>
    <submittedName>
        <fullName evidence="2">DUF411 domain-containing protein</fullName>
    </submittedName>
</protein>
<accession>A0A347UH47</accession>
<reference evidence="2 3" key="1">
    <citation type="submission" date="2018-09" db="EMBL/GenBank/DDBJ databases">
        <title>Profundibacter amoris BAR1 gen. nov., sp. nov., a new member of the Roseobacter clade isolated at Lokis Castle Vent Field on the Arctic Mid-Oceanic Ridge.</title>
        <authorList>
            <person name="Le Moine Bauer S."/>
            <person name="Sjoeberg A.G."/>
            <person name="L'Haridon S."/>
            <person name="Stokke R."/>
            <person name="Roalkvam I."/>
            <person name="Steen I.H."/>
            <person name="Dahle H."/>
        </authorList>
    </citation>
    <scope>NUCLEOTIDE SEQUENCE [LARGE SCALE GENOMIC DNA]</scope>
    <source>
        <strain evidence="2 3">BAR1</strain>
    </source>
</reference>
<evidence type="ECO:0000256" key="1">
    <source>
        <dbReference type="SAM" id="SignalP"/>
    </source>
</evidence>
<sequence>MKAFRPRFLAAILGLGVGFSALPVVADNHLMTVFKNPSCGCCTAWAQEMEKIGYQVKIVNLEDLSLLKRQAGVPEQLEGCHTAVLGDYILEGHVPVQALNKLLQEQPDIRGISTPGMPTGSLGMGYDADAKYTVYAFYKDSAQSPVPFYQAGE</sequence>
<dbReference type="SUPFAM" id="SSF52833">
    <property type="entry name" value="Thioredoxin-like"/>
    <property type="match status" value="1"/>
</dbReference>
<dbReference type="InterPro" id="IPR007332">
    <property type="entry name" value="DUF411"/>
</dbReference>
<feature type="signal peptide" evidence="1">
    <location>
        <begin position="1"/>
        <end position="26"/>
    </location>
</feature>
<dbReference type="KEGG" id="pamo:BAR1_09675"/>
<proteinExistence type="predicted"/>
<dbReference type="AlphaFoldDB" id="A0A347UH47"/>
<feature type="chain" id="PRO_5016625312" evidence="1">
    <location>
        <begin position="27"/>
        <end position="153"/>
    </location>
</feature>
<organism evidence="2 3">
    <name type="scientific">Profundibacter amoris</name>
    <dbReference type="NCBI Taxonomy" id="2171755"/>
    <lineage>
        <taxon>Bacteria</taxon>
        <taxon>Pseudomonadati</taxon>
        <taxon>Pseudomonadota</taxon>
        <taxon>Alphaproteobacteria</taxon>
        <taxon>Rhodobacterales</taxon>
        <taxon>Paracoccaceae</taxon>
        <taxon>Profundibacter</taxon>
    </lineage>
</organism>
<dbReference type="InterPro" id="IPR036249">
    <property type="entry name" value="Thioredoxin-like_sf"/>
</dbReference>
<keyword evidence="1" id="KW-0732">Signal</keyword>
<name>A0A347UH47_9RHOB</name>
<dbReference type="EMBL" id="CP032125">
    <property type="protein sequence ID" value="AXX98175.1"/>
    <property type="molecule type" value="Genomic_DNA"/>
</dbReference>
<keyword evidence="3" id="KW-1185">Reference proteome</keyword>
<dbReference type="OrthoDB" id="14727at2"/>
<dbReference type="Proteomes" id="UP000261704">
    <property type="component" value="Chromosome"/>
</dbReference>
<gene>
    <name evidence="2" type="ORF">BAR1_09675</name>
</gene>
<evidence type="ECO:0000313" key="3">
    <source>
        <dbReference type="Proteomes" id="UP000261704"/>
    </source>
</evidence>
<dbReference type="Pfam" id="PF04214">
    <property type="entry name" value="DUF411"/>
    <property type="match status" value="1"/>
</dbReference>